<evidence type="ECO:0000313" key="1">
    <source>
        <dbReference type="EMBL" id="KAJ3473588.1"/>
    </source>
</evidence>
<name>A0ACC1QE99_9HYPO</name>
<proteinExistence type="predicted"/>
<keyword evidence="2" id="KW-1185">Reference proteome</keyword>
<comment type="caution">
    <text evidence="1">The sequence shown here is derived from an EMBL/GenBank/DDBJ whole genome shotgun (WGS) entry which is preliminary data.</text>
</comment>
<reference evidence="1" key="1">
    <citation type="submission" date="2022-07" db="EMBL/GenBank/DDBJ databases">
        <title>Genome Sequence of Lecanicillium saksenae.</title>
        <authorList>
            <person name="Buettner E."/>
        </authorList>
    </citation>
    <scope>NUCLEOTIDE SEQUENCE</scope>
    <source>
        <strain evidence="1">VT-O1</strain>
    </source>
</reference>
<dbReference type="EMBL" id="JANAKD010002446">
    <property type="protein sequence ID" value="KAJ3473588.1"/>
    <property type="molecule type" value="Genomic_DNA"/>
</dbReference>
<protein>
    <submittedName>
        <fullName evidence="1">Uncharacterized protein</fullName>
    </submittedName>
</protein>
<accession>A0ACC1QE99</accession>
<sequence>MAKADETSIQNAIESVKSGVSVSKSAARWGVPRSTLRHRLRGTMTHAEAAESMQRLSKELEERLCGWIIVQQASGDAPTQKQVRDVATRLLVRQGDLQPLGKNWMVGFLRRNPQVKAAMRTESILPVEEVDTNVAEQWPNVLGLQLSRRRRVITNAESAYTLTTCGEMPQT</sequence>
<organism evidence="1 2">
    <name type="scientific">Lecanicillium saksenae</name>
    <dbReference type="NCBI Taxonomy" id="468837"/>
    <lineage>
        <taxon>Eukaryota</taxon>
        <taxon>Fungi</taxon>
        <taxon>Dikarya</taxon>
        <taxon>Ascomycota</taxon>
        <taxon>Pezizomycotina</taxon>
        <taxon>Sordariomycetes</taxon>
        <taxon>Hypocreomycetidae</taxon>
        <taxon>Hypocreales</taxon>
        <taxon>Cordycipitaceae</taxon>
        <taxon>Lecanicillium</taxon>
    </lineage>
</organism>
<evidence type="ECO:0000313" key="2">
    <source>
        <dbReference type="Proteomes" id="UP001148737"/>
    </source>
</evidence>
<gene>
    <name evidence="1" type="ORF">NLG97_g10231</name>
</gene>
<dbReference type="Proteomes" id="UP001148737">
    <property type="component" value="Unassembled WGS sequence"/>
</dbReference>